<dbReference type="InterPro" id="IPR021068">
    <property type="entry name" value="HTH_DNA-bd"/>
</dbReference>
<dbReference type="InterPro" id="IPR048017">
    <property type="entry name" value="Y4cF-like"/>
</dbReference>
<reference evidence="3 4" key="1">
    <citation type="submission" date="2016-04" db="EMBL/GenBank/DDBJ databases">
        <authorList>
            <person name="Evans L.H."/>
            <person name="Alamgir A."/>
            <person name="Owens N."/>
            <person name="Weber N.D."/>
            <person name="Virtaneva K."/>
            <person name="Barbian K."/>
            <person name="Babar A."/>
            <person name="Rosenke K."/>
        </authorList>
    </citation>
    <scope>NUCLEOTIDE SEQUENCE [LARGE SCALE GENOMIC DNA]</scope>
    <source>
        <strain evidence="3 4">PMB02</strain>
    </source>
</reference>
<sequence length="363" mass="38787">MAYDLDALHLPAAWRRLADPLETATDGLVRLDERLARADPVLADGARARAHLFDAQAALHLDGELVALEDLVLHEAAMDVRRPTLALGRAVAVLADRRRLAAASPGWAFSAAGWTLLAGPEPTGLEAEEDEDERDDDDVLVGASGEAADPAFAAIDRLLARTRRTLAGYEAGTPIRRGDPGGDPAAAWRRVIDDARDLPALLAAAVALDAWLVLDPAPRQGHRGPLAAAALLRARGKAGSHLPALSLGLRESRARWSRALPLAERLTGLLGAIEASARTLGRDLDRLTLAREVMLRACAGRRRTSRLPQLVDLFVGAPLVTVASAARALAVTPQAVEGMLAELGPARPRELTERRRYRAWGIV</sequence>
<dbReference type="NCBIfam" id="NF040876">
    <property type="entry name" value="RHE_PE00001_fam"/>
    <property type="match status" value="1"/>
</dbReference>
<organism evidence="3 4">
    <name type="scientific">Methylobacterium platani</name>
    <dbReference type="NCBI Taxonomy" id="427683"/>
    <lineage>
        <taxon>Bacteria</taxon>
        <taxon>Pseudomonadati</taxon>
        <taxon>Pseudomonadota</taxon>
        <taxon>Alphaproteobacteria</taxon>
        <taxon>Hyphomicrobiales</taxon>
        <taxon>Methylobacteriaceae</taxon>
        <taxon>Methylobacterium</taxon>
    </lineage>
</organism>
<gene>
    <name evidence="3" type="ORF">A5481_23755</name>
</gene>
<dbReference type="OrthoDB" id="7989940at2"/>
<accession>A0A179S2X2</accession>
<dbReference type="STRING" id="427683.A5481_23755"/>
<comment type="caution">
    <text evidence="3">The sequence shown here is derived from an EMBL/GenBank/DDBJ whole genome shotgun (WGS) entry which is preliminary data.</text>
</comment>
<dbReference type="EMBL" id="LWHQ01000047">
    <property type="protein sequence ID" value="OAS20119.1"/>
    <property type="molecule type" value="Genomic_DNA"/>
</dbReference>
<evidence type="ECO:0000259" key="2">
    <source>
        <dbReference type="Pfam" id="PF11972"/>
    </source>
</evidence>
<evidence type="ECO:0000313" key="4">
    <source>
        <dbReference type="Proteomes" id="UP000078316"/>
    </source>
</evidence>
<dbReference type="Pfam" id="PF07756">
    <property type="entry name" value="DUF1612"/>
    <property type="match status" value="1"/>
</dbReference>
<proteinExistence type="predicted"/>
<dbReference type="InterPro" id="IPR011670">
    <property type="entry name" value="DUF1612"/>
</dbReference>
<dbReference type="AlphaFoldDB" id="A0A179S2X2"/>
<evidence type="ECO:0000313" key="3">
    <source>
        <dbReference type="EMBL" id="OAS20119.1"/>
    </source>
</evidence>
<evidence type="ECO:0000259" key="1">
    <source>
        <dbReference type="Pfam" id="PF07756"/>
    </source>
</evidence>
<protein>
    <submittedName>
        <fullName evidence="3">Uncharacterized protein</fullName>
    </submittedName>
</protein>
<name>A0A179S2X2_9HYPH</name>
<dbReference type="Proteomes" id="UP000078316">
    <property type="component" value="Unassembled WGS sequence"/>
</dbReference>
<feature type="domain" description="DUF1612" evidence="1">
    <location>
        <begin position="186"/>
        <end position="296"/>
    </location>
</feature>
<dbReference type="RefSeq" id="WP_064504348.1">
    <property type="nucleotide sequence ID" value="NZ_LWHQ01000047.1"/>
</dbReference>
<feature type="domain" description="HTH DNA binding" evidence="2">
    <location>
        <begin position="307"/>
        <end position="363"/>
    </location>
</feature>
<dbReference type="Pfam" id="PF11972">
    <property type="entry name" value="HTH_13"/>
    <property type="match status" value="1"/>
</dbReference>